<evidence type="ECO:0000313" key="3">
    <source>
        <dbReference type="Proteomes" id="UP000297299"/>
    </source>
</evidence>
<feature type="region of interest" description="Disordered" evidence="1">
    <location>
        <begin position="278"/>
        <end position="315"/>
    </location>
</feature>
<comment type="caution">
    <text evidence="2">The sequence shown here is derived from an EMBL/GenBank/DDBJ whole genome shotgun (WGS) entry which is preliminary data.</text>
</comment>
<protein>
    <submittedName>
        <fullName evidence="2">Uncharacterized protein</fullName>
    </submittedName>
</protein>
<evidence type="ECO:0000313" key="2">
    <source>
        <dbReference type="EMBL" id="TEY31999.1"/>
    </source>
</evidence>
<feature type="compositionally biased region" description="Basic and acidic residues" evidence="1">
    <location>
        <begin position="568"/>
        <end position="589"/>
    </location>
</feature>
<proteinExistence type="predicted"/>
<dbReference type="AlphaFoldDB" id="A0A4Y8CJ12"/>
<dbReference type="Proteomes" id="UP000297299">
    <property type="component" value="Unassembled WGS sequence"/>
</dbReference>
<gene>
    <name evidence="2" type="ORF">BOTCAL_0760g00010</name>
</gene>
<feature type="region of interest" description="Disordered" evidence="1">
    <location>
        <begin position="202"/>
        <end position="256"/>
    </location>
</feature>
<organism evidence="2 3">
    <name type="scientific">Botryotinia calthae</name>
    <dbReference type="NCBI Taxonomy" id="38488"/>
    <lineage>
        <taxon>Eukaryota</taxon>
        <taxon>Fungi</taxon>
        <taxon>Dikarya</taxon>
        <taxon>Ascomycota</taxon>
        <taxon>Pezizomycotina</taxon>
        <taxon>Leotiomycetes</taxon>
        <taxon>Helotiales</taxon>
        <taxon>Sclerotiniaceae</taxon>
        <taxon>Botryotinia</taxon>
    </lineage>
</organism>
<reference evidence="2 3" key="1">
    <citation type="submission" date="2017-11" db="EMBL/GenBank/DDBJ databases">
        <title>Comparative genomics of Botrytis spp.</title>
        <authorList>
            <person name="Valero-Jimenez C.A."/>
            <person name="Tapia P."/>
            <person name="Veloso J."/>
            <person name="Silva-Moreno E."/>
            <person name="Staats M."/>
            <person name="Valdes J.H."/>
            <person name="Van Kan J.A.L."/>
        </authorList>
    </citation>
    <scope>NUCLEOTIDE SEQUENCE [LARGE SCALE GENOMIC DNA]</scope>
    <source>
        <strain evidence="2 3">MUCL2830</strain>
    </source>
</reference>
<feature type="compositionally biased region" description="Polar residues" evidence="1">
    <location>
        <begin position="227"/>
        <end position="252"/>
    </location>
</feature>
<dbReference type="OrthoDB" id="3555249at2759"/>
<feature type="region of interest" description="Disordered" evidence="1">
    <location>
        <begin position="1"/>
        <end position="79"/>
    </location>
</feature>
<feature type="compositionally biased region" description="Polar residues" evidence="1">
    <location>
        <begin position="36"/>
        <end position="46"/>
    </location>
</feature>
<accession>A0A4Y8CJ12</accession>
<dbReference type="EMBL" id="PHWZ01000756">
    <property type="protein sequence ID" value="TEY31999.1"/>
    <property type="molecule type" value="Genomic_DNA"/>
</dbReference>
<keyword evidence="3" id="KW-1185">Reference proteome</keyword>
<name>A0A4Y8CJ12_9HELO</name>
<feature type="region of interest" description="Disordered" evidence="1">
    <location>
        <begin position="562"/>
        <end position="597"/>
    </location>
</feature>
<sequence length="597" mass="66468">MTTNTIPAGVMEDKNHGNDDSMPSRSVLNPDDPLQSIESNDPSSMWNLEAPVPRARERRPQRGGLIGSQPHRRAPITSQIPSQLLGARRGSSPAYAAALSQYLGPINPQGHQRLSTNTIPAPVFNQVQMPESYLRRTNAESMQSLSLTRNNNTPGLNHPARAQIPPKQDSFSGQIADQTMTERVQAPSRQFHFTGPISYNPLTEALNPQNASFYPTPMSPNPRKRSQMQSNAAHRSFTQRSDPANQRSSQRDSCMGGMDISVDLQALGSIAVGSSNATQGPWGALIPKQPETKKRRLIDSRTENTNSDTMQPPPSRSIAPTPLEINPVPSFAVPVAVNEQINAPRPQSEATFSLVRNAAVMLDPFTKIVPATVKLVAENGQVWEYKYAGTRRNWKKGQNGRVTVAKLNEWANSILRRRLPGSFPPAVKKRIYSAPPPPKPKADKWTEWERAFLEAHIIEGVKEKMANLDENDWQLIADVQNVEFHGHERLPGLPMARLTSRTLTINDVPVIRGGGYTKTEGYFPKRSSSEIQSIIYYWPDIREKIKKVVRRHRGKIPTFLDYNTDLSDSERTSDDENGDKEPDKADIDALKPISEDL</sequence>
<evidence type="ECO:0000256" key="1">
    <source>
        <dbReference type="SAM" id="MobiDB-lite"/>
    </source>
</evidence>
<feature type="region of interest" description="Disordered" evidence="1">
    <location>
        <begin position="149"/>
        <end position="173"/>
    </location>
</feature>